<evidence type="ECO:0000256" key="1">
    <source>
        <dbReference type="SAM" id="Phobius"/>
    </source>
</evidence>
<reference evidence="3 4" key="1">
    <citation type="submission" date="2020-01" db="EMBL/GenBank/DDBJ databases">
        <title>Kibdelosporangium persica a novel Actinomycetes from a hot desert in Iran.</title>
        <authorList>
            <person name="Safaei N."/>
            <person name="Zaburannyi N."/>
            <person name="Mueller R."/>
            <person name="Wink J."/>
        </authorList>
    </citation>
    <scope>NUCLEOTIDE SEQUENCE [LARGE SCALE GENOMIC DNA]</scope>
    <source>
        <strain evidence="3 4">4NS15</strain>
    </source>
</reference>
<feature type="domain" description="DUF58" evidence="2">
    <location>
        <begin position="195"/>
        <end position="276"/>
    </location>
</feature>
<dbReference type="PANTHER" id="PTHR34351">
    <property type="entry name" value="SLR1927 PROTEIN-RELATED"/>
    <property type="match status" value="1"/>
</dbReference>
<protein>
    <submittedName>
        <fullName evidence="3">DUF58 domain-containing protein</fullName>
    </submittedName>
</protein>
<dbReference type="InterPro" id="IPR002881">
    <property type="entry name" value="DUF58"/>
</dbReference>
<dbReference type="EMBL" id="JAAATY010000022">
    <property type="protein sequence ID" value="NRN68749.1"/>
    <property type="molecule type" value="Genomic_DNA"/>
</dbReference>
<accession>A0ABX2FBI7</accession>
<gene>
    <name evidence="3" type="ORF">GC106_59960</name>
</gene>
<sequence length="388" mass="40998">MFRVLGWLTPRGSGALLVGGALLATGIAWRYPGLIAFGAGLLLLATLGLVSVAVPVPISLERTVFPVQVARYGTCTATLRVRHKGSAWPVTLDAVDHLDGEPLPVQASRLRPGETKEMTYAIPTLRRGVRVVGRLVVHRHGIAGLARRTISLGDTVNVHVLPRTLTVRTLPAGVRRNHDGTTEQVERGGTDLVGLREYTPGDDLRRLHWATSARTGTLMIREDADPARPQLAVLLDDRISSYRNVDVDFEDAVEVASSLVSAAIEAGSPVRLRTVSGGVDVEISGLPGSDDAAAIASLFAALADVAGTPGDDRPAAVLPHSRDVVAVISGTLADAGSLVLVAASAVVGVVLLVDLRYTGRVDTADNVLVLRGPRAEELLELWDRGMVP</sequence>
<dbReference type="RefSeq" id="WP_246367270.1">
    <property type="nucleotide sequence ID" value="NZ_CBCSGW010000068.1"/>
</dbReference>
<keyword evidence="4" id="KW-1185">Reference proteome</keyword>
<evidence type="ECO:0000313" key="4">
    <source>
        <dbReference type="Proteomes" id="UP000763557"/>
    </source>
</evidence>
<keyword evidence="1" id="KW-1133">Transmembrane helix</keyword>
<dbReference type="Pfam" id="PF01882">
    <property type="entry name" value="DUF58"/>
    <property type="match status" value="1"/>
</dbReference>
<feature type="transmembrane region" description="Helical" evidence="1">
    <location>
        <begin position="12"/>
        <end position="29"/>
    </location>
</feature>
<organism evidence="3 4">
    <name type="scientific">Kibdelosporangium persicum</name>
    <dbReference type="NCBI Taxonomy" id="2698649"/>
    <lineage>
        <taxon>Bacteria</taxon>
        <taxon>Bacillati</taxon>
        <taxon>Actinomycetota</taxon>
        <taxon>Actinomycetes</taxon>
        <taxon>Pseudonocardiales</taxon>
        <taxon>Pseudonocardiaceae</taxon>
        <taxon>Kibdelosporangium</taxon>
    </lineage>
</organism>
<dbReference type="PANTHER" id="PTHR34351:SF1">
    <property type="entry name" value="SLR1927 PROTEIN"/>
    <property type="match status" value="1"/>
</dbReference>
<keyword evidence="1" id="KW-0472">Membrane</keyword>
<keyword evidence="1" id="KW-0812">Transmembrane</keyword>
<evidence type="ECO:0000313" key="3">
    <source>
        <dbReference type="EMBL" id="NRN68749.1"/>
    </source>
</evidence>
<comment type="caution">
    <text evidence="3">The sequence shown here is derived from an EMBL/GenBank/DDBJ whole genome shotgun (WGS) entry which is preliminary data.</text>
</comment>
<feature type="transmembrane region" description="Helical" evidence="1">
    <location>
        <begin position="35"/>
        <end position="56"/>
    </location>
</feature>
<proteinExistence type="predicted"/>
<evidence type="ECO:0000259" key="2">
    <source>
        <dbReference type="Pfam" id="PF01882"/>
    </source>
</evidence>
<dbReference type="Proteomes" id="UP000763557">
    <property type="component" value="Unassembled WGS sequence"/>
</dbReference>
<name>A0ABX2FBI7_9PSEU</name>